<dbReference type="GO" id="GO:0000049">
    <property type="term" value="F:tRNA binding"/>
    <property type="evidence" value="ECO:0007669"/>
    <property type="project" value="UniProtKB-UniRule"/>
</dbReference>
<dbReference type="HAMAP" id="MF_01228">
    <property type="entry name" value="Met_tRNA_synth_type2"/>
    <property type="match status" value="1"/>
</dbReference>
<evidence type="ECO:0000256" key="4">
    <source>
        <dbReference type="ARBA" id="ARBA00022490"/>
    </source>
</evidence>
<proteinExistence type="inferred from homology"/>
<dbReference type="Pfam" id="PF01588">
    <property type="entry name" value="tRNA_bind"/>
    <property type="match status" value="1"/>
</dbReference>
<comment type="caution">
    <text evidence="13">Lacks conserved residue(s) required for the propagation of feature annotation.</text>
</comment>
<feature type="short sequence motif" description="'HIGH' region" evidence="13">
    <location>
        <begin position="19"/>
        <end position="29"/>
    </location>
</feature>
<dbReference type="PANTHER" id="PTHR43326:SF1">
    <property type="entry name" value="METHIONINE--TRNA LIGASE, MITOCHONDRIAL"/>
    <property type="match status" value="1"/>
</dbReference>
<dbReference type="EC" id="6.1.1.10" evidence="13"/>
<organism evidence="16 17">
    <name type="scientific">Deinococcus yavapaiensis KR-236</name>
    <dbReference type="NCBI Taxonomy" id="694435"/>
    <lineage>
        <taxon>Bacteria</taxon>
        <taxon>Thermotogati</taxon>
        <taxon>Deinococcota</taxon>
        <taxon>Deinococci</taxon>
        <taxon>Deinococcales</taxon>
        <taxon>Deinococcaceae</taxon>
        <taxon>Deinococcus</taxon>
    </lineage>
</organism>
<comment type="similarity">
    <text evidence="13">Belongs to the class-I aminoacyl-tRNA synthetase family. MetG type 2B subfamily.</text>
</comment>
<dbReference type="AlphaFoldDB" id="A0A318S9Y2"/>
<evidence type="ECO:0000256" key="3">
    <source>
        <dbReference type="ARBA" id="ARBA00011738"/>
    </source>
</evidence>
<keyword evidence="4 13" id="KW-0963">Cytoplasm</keyword>
<comment type="catalytic activity">
    <reaction evidence="12 13">
        <text>tRNA(Met) + L-methionine + ATP = L-methionyl-tRNA(Met) + AMP + diphosphate</text>
        <dbReference type="Rhea" id="RHEA:13481"/>
        <dbReference type="Rhea" id="RHEA-COMP:9667"/>
        <dbReference type="Rhea" id="RHEA-COMP:9698"/>
        <dbReference type="ChEBI" id="CHEBI:30616"/>
        <dbReference type="ChEBI" id="CHEBI:33019"/>
        <dbReference type="ChEBI" id="CHEBI:57844"/>
        <dbReference type="ChEBI" id="CHEBI:78442"/>
        <dbReference type="ChEBI" id="CHEBI:78530"/>
        <dbReference type="ChEBI" id="CHEBI:456215"/>
        <dbReference type="EC" id="6.1.1.10"/>
    </reaction>
</comment>
<dbReference type="InterPro" id="IPR004495">
    <property type="entry name" value="Met-tRNA-synth_bsu_C"/>
</dbReference>
<dbReference type="InterPro" id="IPR012340">
    <property type="entry name" value="NA-bd_OB-fold"/>
</dbReference>
<evidence type="ECO:0000256" key="2">
    <source>
        <dbReference type="ARBA" id="ARBA00004496"/>
    </source>
</evidence>
<protein>
    <recommendedName>
        <fullName evidence="13">Methionine--tRNA ligase</fullName>
        <ecNumber evidence="13">6.1.1.10</ecNumber>
    </recommendedName>
    <alternativeName>
        <fullName evidence="13">Methionyl-tRNA synthetase</fullName>
        <shortName evidence="13">MetRS</shortName>
    </alternativeName>
</protein>
<dbReference type="InterPro" id="IPR002547">
    <property type="entry name" value="tRNA-bd_dom"/>
</dbReference>
<feature type="compositionally biased region" description="Basic and acidic residues" evidence="14">
    <location>
        <begin position="512"/>
        <end position="522"/>
    </location>
</feature>
<dbReference type="Gene3D" id="2.170.220.10">
    <property type="match status" value="1"/>
</dbReference>
<dbReference type="OrthoDB" id="9810191at2"/>
<evidence type="ECO:0000256" key="13">
    <source>
        <dbReference type="HAMAP-Rule" id="MF_01228"/>
    </source>
</evidence>
<dbReference type="FunFam" id="2.40.50.140:FF:000042">
    <property type="entry name" value="Methionine--tRNA ligase"/>
    <property type="match status" value="1"/>
</dbReference>
<comment type="function">
    <text evidence="1 13">Is required not only for elongation of protein synthesis but also for the initiation of all mRNA translation through initiator tRNA(fMet) aminoacylation.</text>
</comment>
<evidence type="ECO:0000256" key="8">
    <source>
        <dbReference type="ARBA" id="ARBA00022840"/>
    </source>
</evidence>
<evidence type="ECO:0000256" key="9">
    <source>
        <dbReference type="ARBA" id="ARBA00022884"/>
    </source>
</evidence>
<evidence type="ECO:0000256" key="7">
    <source>
        <dbReference type="ARBA" id="ARBA00022741"/>
    </source>
</evidence>
<sequence>MAEDNTQPSRTFYLTTAIDYANGEPHIGHTYEKILSDALVRYHRLAGYETFFLTGTDEHGEKIAKAARSAGKTPQEFVDDLSLRAFKGLYDRLGISYDDFIRTTEPRHKAFVAEVLQRVYDAGDIYYAEYEGLYSVGAERFVTEKELVNGVLPGDKEAPELRREANYFFRMEKYQDWLREHILANPDFIQPTPYRNEVLEILKEPIGDLSISRPKARVPWGIELPWDPAHVTYVWFDALLNYVSALQTGDLSERFWPHAWHVIGKDILKPHAVFWPTMLKAANLPIYKKLVVHAHILAEDGRKMGKSLGNAIDPVKLVDDFGPDVVRYSLLRETTLGSDSPYGENILKARLESDLANDLGNLLSRTLSMVEKYRGGVVPEATETTAREEGIKARTASIAGEVLDLVRELRVSQALELSMEYVRDLNRYIAESRPWDLAKRSELAARLDTVLYTAVEGLRVASVLLEPAIPTKAHDLREQLGLEGAYLLDGRWGLTPPGTRVKLGAVLFPKPDAPKAHGDAKKGAVTNETKTAPAPHTEVKPEVKAEPQGTPEITIDDFAKLDLRIAEVIAAEAVEKADKLLKLTVRLGDEERTVVSGIRKWFTPEDMVGRKVVLVANLKPAKLRGIMSQGMILAAEDEHGNLDLVGTTLDLPSGTKVR</sequence>
<dbReference type="GO" id="GO:0004825">
    <property type="term" value="F:methionine-tRNA ligase activity"/>
    <property type="evidence" value="ECO:0007669"/>
    <property type="project" value="UniProtKB-UniRule"/>
</dbReference>
<keyword evidence="17" id="KW-1185">Reference proteome</keyword>
<keyword evidence="11 13" id="KW-0030">Aminoacyl-tRNA synthetase</keyword>
<evidence type="ECO:0000256" key="10">
    <source>
        <dbReference type="ARBA" id="ARBA00022917"/>
    </source>
</evidence>
<evidence type="ECO:0000256" key="6">
    <source>
        <dbReference type="ARBA" id="ARBA00022598"/>
    </source>
</evidence>
<dbReference type="PRINTS" id="PR01041">
    <property type="entry name" value="TRNASYNTHMET"/>
</dbReference>
<keyword evidence="5 13" id="KW-0820">tRNA-binding</keyword>
<dbReference type="FunFam" id="2.170.220.10:FF:000003">
    <property type="entry name" value="Methionine--tRNA ligase"/>
    <property type="match status" value="1"/>
</dbReference>
<evidence type="ECO:0000256" key="11">
    <source>
        <dbReference type="ARBA" id="ARBA00023146"/>
    </source>
</evidence>
<evidence type="ECO:0000259" key="15">
    <source>
        <dbReference type="PROSITE" id="PS50886"/>
    </source>
</evidence>
<dbReference type="InterPro" id="IPR015413">
    <property type="entry name" value="Methionyl/Leucyl_tRNA_Synth"/>
</dbReference>
<dbReference type="Gene3D" id="2.40.50.140">
    <property type="entry name" value="Nucleic acid-binding proteins"/>
    <property type="match status" value="1"/>
</dbReference>
<dbReference type="SUPFAM" id="SSF50249">
    <property type="entry name" value="Nucleic acid-binding proteins"/>
    <property type="match status" value="1"/>
</dbReference>
<dbReference type="Pfam" id="PF09334">
    <property type="entry name" value="tRNA-synt_1g"/>
    <property type="match status" value="1"/>
</dbReference>
<keyword evidence="6 13" id="KW-0436">Ligase</keyword>
<dbReference type="GO" id="GO:0005524">
    <property type="term" value="F:ATP binding"/>
    <property type="evidence" value="ECO:0007669"/>
    <property type="project" value="UniProtKB-UniRule"/>
</dbReference>
<dbReference type="EMBL" id="QJSX01000004">
    <property type="protein sequence ID" value="PYE54860.1"/>
    <property type="molecule type" value="Genomic_DNA"/>
</dbReference>
<name>A0A318S9Y2_9DEIO</name>
<dbReference type="NCBIfam" id="NF008900">
    <property type="entry name" value="PRK12267.1"/>
    <property type="match status" value="1"/>
</dbReference>
<comment type="caution">
    <text evidence="16">The sequence shown here is derived from an EMBL/GenBank/DDBJ whole genome shotgun (WGS) entry which is preliminary data.</text>
</comment>
<gene>
    <name evidence="13" type="primary">metG</name>
    <name evidence="16" type="ORF">DES52_104131</name>
</gene>
<dbReference type="Gene3D" id="3.40.50.620">
    <property type="entry name" value="HUPs"/>
    <property type="match status" value="1"/>
</dbReference>
<dbReference type="GO" id="GO:0006431">
    <property type="term" value="P:methionyl-tRNA aminoacylation"/>
    <property type="evidence" value="ECO:0007669"/>
    <property type="project" value="UniProtKB-UniRule"/>
</dbReference>
<dbReference type="NCBIfam" id="TIGR00399">
    <property type="entry name" value="metG_C_term"/>
    <property type="match status" value="1"/>
</dbReference>
<dbReference type="GO" id="GO:0005737">
    <property type="term" value="C:cytoplasm"/>
    <property type="evidence" value="ECO:0007669"/>
    <property type="project" value="UniProtKB-SubCell"/>
</dbReference>
<evidence type="ECO:0000256" key="1">
    <source>
        <dbReference type="ARBA" id="ARBA00003314"/>
    </source>
</evidence>
<comment type="subcellular location">
    <subcellularLocation>
        <location evidence="2 13">Cytoplasm</location>
    </subcellularLocation>
</comment>
<evidence type="ECO:0000256" key="5">
    <source>
        <dbReference type="ARBA" id="ARBA00022555"/>
    </source>
</evidence>
<dbReference type="CDD" id="cd00814">
    <property type="entry name" value="MetRS_core"/>
    <property type="match status" value="1"/>
</dbReference>
<comment type="subunit">
    <text evidence="3 13">Homodimer.</text>
</comment>
<dbReference type="InterPro" id="IPR023457">
    <property type="entry name" value="Met-tRNA_synth_2"/>
</dbReference>
<feature type="domain" description="TRNA-binding" evidence="15">
    <location>
        <begin position="557"/>
        <end position="658"/>
    </location>
</feature>
<dbReference type="InterPro" id="IPR014729">
    <property type="entry name" value="Rossmann-like_a/b/a_fold"/>
</dbReference>
<dbReference type="InterPro" id="IPR033911">
    <property type="entry name" value="MetRS_core"/>
</dbReference>
<dbReference type="RefSeq" id="WP_110885978.1">
    <property type="nucleotide sequence ID" value="NZ_QJSX01000004.1"/>
</dbReference>
<dbReference type="InterPro" id="IPR041872">
    <property type="entry name" value="Anticodon_Met"/>
</dbReference>
<dbReference type="SUPFAM" id="SSF47323">
    <property type="entry name" value="Anticodon-binding domain of a subclass of class I aminoacyl-tRNA synthetases"/>
    <property type="match status" value="1"/>
</dbReference>
<reference evidence="16 17" key="1">
    <citation type="submission" date="2018-06" db="EMBL/GenBank/DDBJ databases">
        <title>Genomic Encyclopedia of Type Strains, Phase IV (KMG-IV): sequencing the most valuable type-strain genomes for metagenomic binning, comparative biology and taxonomic classification.</title>
        <authorList>
            <person name="Goeker M."/>
        </authorList>
    </citation>
    <scope>NUCLEOTIDE SEQUENCE [LARGE SCALE GENOMIC DNA]</scope>
    <source>
        <strain evidence="16 17">DSM 18048</strain>
    </source>
</reference>
<dbReference type="InterPro" id="IPR009080">
    <property type="entry name" value="tRNAsynth_Ia_anticodon-bd"/>
</dbReference>
<accession>A0A318S9Y2</accession>
<dbReference type="Proteomes" id="UP000248326">
    <property type="component" value="Unassembled WGS sequence"/>
</dbReference>
<evidence type="ECO:0000313" key="17">
    <source>
        <dbReference type="Proteomes" id="UP000248326"/>
    </source>
</evidence>
<dbReference type="Gene3D" id="1.10.730.10">
    <property type="entry name" value="Isoleucyl-tRNA Synthetase, Domain 1"/>
    <property type="match status" value="1"/>
</dbReference>
<dbReference type="PANTHER" id="PTHR43326">
    <property type="entry name" value="METHIONYL-TRNA SYNTHETASE"/>
    <property type="match status" value="1"/>
</dbReference>
<keyword evidence="9 13" id="KW-0694">RNA-binding</keyword>
<dbReference type="SUPFAM" id="SSF52374">
    <property type="entry name" value="Nucleotidylyl transferase"/>
    <property type="match status" value="1"/>
</dbReference>
<keyword evidence="8 13" id="KW-0067">ATP-binding</keyword>
<dbReference type="PROSITE" id="PS50886">
    <property type="entry name" value="TRBD"/>
    <property type="match status" value="1"/>
</dbReference>
<evidence type="ECO:0000313" key="16">
    <source>
        <dbReference type="EMBL" id="PYE54860.1"/>
    </source>
</evidence>
<dbReference type="CDD" id="cd07957">
    <property type="entry name" value="Anticodon_Ia_Met"/>
    <property type="match status" value="1"/>
</dbReference>
<dbReference type="CDD" id="cd02800">
    <property type="entry name" value="tRNA_bind_EcMetRS_like"/>
    <property type="match status" value="1"/>
</dbReference>
<evidence type="ECO:0000256" key="12">
    <source>
        <dbReference type="ARBA" id="ARBA00047364"/>
    </source>
</evidence>
<feature type="short sequence motif" description="'KMSKS' region" evidence="13">
    <location>
        <begin position="303"/>
        <end position="307"/>
    </location>
</feature>
<feature type="region of interest" description="Disordered" evidence="14">
    <location>
        <begin position="512"/>
        <end position="547"/>
    </location>
</feature>
<evidence type="ECO:0000256" key="14">
    <source>
        <dbReference type="SAM" id="MobiDB-lite"/>
    </source>
</evidence>
<keyword evidence="7 13" id="KW-0547">Nucleotide-binding</keyword>
<keyword evidence="10 13" id="KW-0648">Protein biosynthesis</keyword>